<gene>
    <name evidence="1" type="ORF">ACH5RR_029620</name>
</gene>
<organism evidence="1 2">
    <name type="scientific">Cinchona calisaya</name>
    <dbReference type="NCBI Taxonomy" id="153742"/>
    <lineage>
        <taxon>Eukaryota</taxon>
        <taxon>Viridiplantae</taxon>
        <taxon>Streptophyta</taxon>
        <taxon>Embryophyta</taxon>
        <taxon>Tracheophyta</taxon>
        <taxon>Spermatophyta</taxon>
        <taxon>Magnoliopsida</taxon>
        <taxon>eudicotyledons</taxon>
        <taxon>Gunneridae</taxon>
        <taxon>Pentapetalae</taxon>
        <taxon>asterids</taxon>
        <taxon>lamiids</taxon>
        <taxon>Gentianales</taxon>
        <taxon>Rubiaceae</taxon>
        <taxon>Cinchonoideae</taxon>
        <taxon>Cinchoneae</taxon>
        <taxon>Cinchona</taxon>
    </lineage>
</organism>
<proteinExistence type="predicted"/>
<dbReference type="EMBL" id="JBJUIK010000012">
    <property type="protein sequence ID" value="KAL3510219.1"/>
    <property type="molecule type" value="Genomic_DNA"/>
</dbReference>
<name>A0ABD2YVG7_9GENT</name>
<comment type="caution">
    <text evidence="1">The sequence shown here is derived from an EMBL/GenBank/DDBJ whole genome shotgun (WGS) entry which is preliminary data.</text>
</comment>
<protein>
    <recommendedName>
        <fullName evidence="3">SWIM-type domain-containing protein</fullName>
    </recommendedName>
</protein>
<dbReference type="Proteomes" id="UP001630127">
    <property type="component" value="Unassembled WGS sequence"/>
</dbReference>
<sequence>MHEVLIANPGSNMLMQMVDGFCVNPLHSNWSIAGFKGMALRSVLWAIAKAITAAQFASRMEEMAEINLDAAKWFDNKPAAYWSRSHFSTTPSSLIEIVADANCLSLLGIPCPHAIAATWMDMGEPLDSVDSFYKV</sequence>
<evidence type="ECO:0000313" key="1">
    <source>
        <dbReference type="EMBL" id="KAL3510219.1"/>
    </source>
</evidence>
<accession>A0ABD2YVG7</accession>
<evidence type="ECO:0000313" key="2">
    <source>
        <dbReference type="Proteomes" id="UP001630127"/>
    </source>
</evidence>
<dbReference type="AlphaFoldDB" id="A0ABD2YVG7"/>
<reference evidence="1 2" key="1">
    <citation type="submission" date="2024-11" db="EMBL/GenBank/DDBJ databases">
        <title>A near-complete genome assembly of Cinchona calisaya.</title>
        <authorList>
            <person name="Lian D.C."/>
            <person name="Zhao X.W."/>
            <person name="Wei L."/>
        </authorList>
    </citation>
    <scope>NUCLEOTIDE SEQUENCE [LARGE SCALE GENOMIC DNA]</scope>
    <source>
        <tissue evidence="1">Nenye</tissue>
    </source>
</reference>
<keyword evidence="2" id="KW-1185">Reference proteome</keyword>
<evidence type="ECO:0008006" key="3">
    <source>
        <dbReference type="Google" id="ProtNLM"/>
    </source>
</evidence>